<name>A0A834R970_SARSC</name>
<accession>A0A834R970</accession>
<evidence type="ECO:0000313" key="4">
    <source>
        <dbReference type="Proteomes" id="UP000070412"/>
    </source>
</evidence>
<sequence length="103" mass="11453">MNTEAIESIQSSTVVLEIDGGGGGGDGQSRTPNLSPPQSPKKTKSISKRKRRSTPPLPVELIRPPIDHQNFDDNLNDRIETIEQVGKFFFVLFRSAMNYHNDS</sequence>
<gene>
    <name evidence="2" type="ORF">SSS_502</name>
</gene>
<keyword evidence="4" id="KW-1185">Reference proteome</keyword>
<organism evidence="2">
    <name type="scientific">Sarcoptes scabiei</name>
    <name type="common">Itch mite</name>
    <name type="synonym">Acarus scabiei</name>
    <dbReference type="NCBI Taxonomy" id="52283"/>
    <lineage>
        <taxon>Eukaryota</taxon>
        <taxon>Metazoa</taxon>
        <taxon>Ecdysozoa</taxon>
        <taxon>Arthropoda</taxon>
        <taxon>Chelicerata</taxon>
        <taxon>Arachnida</taxon>
        <taxon>Acari</taxon>
        <taxon>Acariformes</taxon>
        <taxon>Sarcoptiformes</taxon>
        <taxon>Astigmata</taxon>
        <taxon>Psoroptidia</taxon>
        <taxon>Sarcoptoidea</taxon>
        <taxon>Sarcoptidae</taxon>
        <taxon>Sarcoptinae</taxon>
        <taxon>Sarcoptes</taxon>
    </lineage>
</organism>
<proteinExistence type="predicted"/>
<reference evidence="2" key="2">
    <citation type="submission" date="2020-01" db="EMBL/GenBank/DDBJ databases">
        <authorList>
            <person name="Korhonen P.K.K."/>
            <person name="Guangxu M.G."/>
            <person name="Wang T.W."/>
            <person name="Stroehlein A.J.S."/>
            <person name="Young N.D."/>
            <person name="Ang C.-S.A."/>
            <person name="Fernando D.W.F."/>
            <person name="Lu H.L."/>
            <person name="Taylor S.T."/>
            <person name="Ehtesham M.E.M."/>
            <person name="Najaraj S.H.N."/>
            <person name="Harsha G.H.G."/>
            <person name="Madugundu A.M."/>
            <person name="Renuse S.R."/>
            <person name="Holt D.H."/>
            <person name="Pandey A.P."/>
            <person name="Papenfuss A.P."/>
            <person name="Gasser R.B.G."/>
            <person name="Fischer K.F."/>
        </authorList>
    </citation>
    <scope>NUCLEOTIDE SEQUENCE</scope>
    <source>
        <strain evidence="2">SSS_KF_BRIS2020</strain>
    </source>
</reference>
<dbReference type="EnsemblMetazoa" id="SSS_502s_mrna">
    <property type="protein sequence ID" value="KAF7491136.1"/>
    <property type="gene ID" value="SSS_502"/>
</dbReference>
<evidence type="ECO:0000313" key="2">
    <source>
        <dbReference type="EMBL" id="KAF7491136.1"/>
    </source>
</evidence>
<feature type="region of interest" description="Disordered" evidence="1">
    <location>
        <begin position="16"/>
        <end position="70"/>
    </location>
</feature>
<dbReference type="Proteomes" id="UP000070412">
    <property type="component" value="Unassembled WGS sequence"/>
</dbReference>
<reference evidence="4" key="1">
    <citation type="journal article" date="2020" name="PLoS Negl. Trop. Dis.">
        <title>High-quality nuclear genome for Sarcoptes scabiei-A critical resource for a neglected parasite.</title>
        <authorList>
            <person name="Korhonen P.K."/>
            <person name="Gasser R.B."/>
            <person name="Ma G."/>
            <person name="Wang T."/>
            <person name="Stroehlein A.J."/>
            <person name="Young N.D."/>
            <person name="Ang C.S."/>
            <person name="Fernando D.D."/>
            <person name="Lu H.C."/>
            <person name="Taylor S."/>
            <person name="Reynolds S.L."/>
            <person name="Mofiz E."/>
            <person name="Najaraj S.H."/>
            <person name="Gowda H."/>
            <person name="Madugundu A."/>
            <person name="Renuse S."/>
            <person name="Holt D."/>
            <person name="Pandey A."/>
            <person name="Papenfuss A.T."/>
            <person name="Fischer K."/>
        </authorList>
    </citation>
    <scope>NUCLEOTIDE SEQUENCE [LARGE SCALE GENOMIC DNA]</scope>
</reference>
<evidence type="ECO:0000256" key="1">
    <source>
        <dbReference type="SAM" id="MobiDB-lite"/>
    </source>
</evidence>
<reference evidence="3" key="3">
    <citation type="submission" date="2022-06" db="UniProtKB">
        <authorList>
            <consortium name="EnsemblMetazoa"/>
        </authorList>
    </citation>
    <scope>IDENTIFICATION</scope>
</reference>
<feature type="compositionally biased region" description="Basic residues" evidence="1">
    <location>
        <begin position="41"/>
        <end position="53"/>
    </location>
</feature>
<evidence type="ECO:0000313" key="3">
    <source>
        <dbReference type="EnsemblMetazoa" id="KAF7491136.1"/>
    </source>
</evidence>
<dbReference type="AlphaFoldDB" id="A0A834R970"/>
<protein>
    <submittedName>
        <fullName evidence="2 3">Uncharacterized protein</fullName>
    </submittedName>
</protein>
<dbReference type="EMBL" id="WVUK01000060">
    <property type="protein sequence ID" value="KAF7491136.1"/>
    <property type="molecule type" value="Genomic_DNA"/>
</dbReference>